<dbReference type="InterPro" id="IPR001313">
    <property type="entry name" value="Pumilio_RNA-bd_rpt"/>
</dbReference>
<dbReference type="AlphaFoldDB" id="A0A8H2VSE0"/>
<dbReference type="PROSITE" id="PS50303">
    <property type="entry name" value="PUM_HD"/>
    <property type="match status" value="1"/>
</dbReference>
<dbReference type="EMBL" id="CAJHIA010000010">
    <property type="protein sequence ID" value="CAD6443465.1"/>
    <property type="molecule type" value="Genomic_DNA"/>
</dbReference>
<evidence type="ECO:0000256" key="4">
    <source>
        <dbReference type="SAM" id="MobiDB-lite"/>
    </source>
</evidence>
<feature type="domain" description="PUM-HD" evidence="5">
    <location>
        <begin position="369"/>
        <end position="721"/>
    </location>
</feature>
<dbReference type="InterPro" id="IPR033133">
    <property type="entry name" value="PUM-HD"/>
</dbReference>
<dbReference type="PROSITE" id="PS50302">
    <property type="entry name" value="PUM"/>
    <property type="match status" value="3"/>
</dbReference>
<evidence type="ECO:0000313" key="7">
    <source>
        <dbReference type="Proteomes" id="UP000624404"/>
    </source>
</evidence>
<dbReference type="PANTHER" id="PTHR12537:SF48">
    <property type="entry name" value="MEIOTIC COILED-COIL PROTEIN 2"/>
    <property type="match status" value="1"/>
</dbReference>
<proteinExistence type="predicted"/>
<dbReference type="OrthoDB" id="668540at2759"/>
<name>A0A8H2VSE0_9HELO</name>
<dbReference type="GO" id="GO:0010608">
    <property type="term" value="P:post-transcriptional regulation of gene expression"/>
    <property type="evidence" value="ECO:0007669"/>
    <property type="project" value="TreeGrafter"/>
</dbReference>
<organism evidence="6 7">
    <name type="scientific">Sclerotinia trifoliorum</name>
    <dbReference type="NCBI Taxonomy" id="28548"/>
    <lineage>
        <taxon>Eukaryota</taxon>
        <taxon>Fungi</taxon>
        <taxon>Dikarya</taxon>
        <taxon>Ascomycota</taxon>
        <taxon>Pezizomycotina</taxon>
        <taxon>Leotiomycetes</taxon>
        <taxon>Helotiales</taxon>
        <taxon>Sclerotiniaceae</taxon>
        <taxon>Sclerotinia</taxon>
    </lineage>
</organism>
<dbReference type="Gene3D" id="1.25.10.10">
    <property type="entry name" value="Leucine-rich Repeat Variant"/>
    <property type="match status" value="1"/>
</dbReference>
<evidence type="ECO:0000313" key="6">
    <source>
        <dbReference type="EMBL" id="CAD6443465.1"/>
    </source>
</evidence>
<feature type="repeat" description="Pumilio" evidence="3">
    <location>
        <begin position="657"/>
        <end position="695"/>
    </location>
</feature>
<reference evidence="6" key="1">
    <citation type="submission" date="2020-10" db="EMBL/GenBank/DDBJ databases">
        <authorList>
            <person name="Kusch S."/>
        </authorList>
    </citation>
    <scope>NUCLEOTIDE SEQUENCE</scope>
    <source>
        <strain evidence="6">SwB9</strain>
    </source>
</reference>
<dbReference type="GO" id="GO:0003730">
    <property type="term" value="F:mRNA 3'-UTR binding"/>
    <property type="evidence" value="ECO:0007669"/>
    <property type="project" value="TreeGrafter"/>
</dbReference>
<evidence type="ECO:0000256" key="1">
    <source>
        <dbReference type="ARBA" id="ARBA00022737"/>
    </source>
</evidence>
<dbReference type="Proteomes" id="UP000624404">
    <property type="component" value="Unassembled WGS sequence"/>
</dbReference>
<protein>
    <submittedName>
        <fullName evidence="6">A20fcdf5-6503-4d85-94e3-6662dc3a2410</fullName>
    </submittedName>
</protein>
<keyword evidence="7" id="KW-1185">Reference proteome</keyword>
<feature type="compositionally biased region" description="Polar residues" evidence="4">
    <location>
        <begin position="61"/>
        <end position="97"/>
    </location>
</feature>
<feature type="region of interest" description="Disordered" evidence="4">
    <location>
        <begin position="48"/>
        <end position="106"/>
    </location>
</feature>
<gene>
    <name evidence="6" type="ORF">SCLTRI_LOCUS3257</name>
</gene>
<sequence>MKLSHETFVAPAAAAPPFPCSSFDTMPNPVDKLLAKLSEQQAVLNRQHEALRNSDDYGPGNSRTVDYNSAPTSVPITPATETFDSGTATTAPTTRPQSRGDGDNQPSAEEVLRLKYELEAAKGRIARMDQELAQNRITKHTIDQAIGSVSEADFPLGNVSDNTADIPQSHFRPQVARESSWATQEDAHSDHSDALSASGYNRTRAIWGNNKPNFPNAPPLPSFQPSDPHTTGQWMGRGSCNQPFVESSMSFGGPPPNSFRGERYEHDMSMPGGGVRRTNGSRFHNRNLGSVPYSSSSSSFDGFTPSSSSYGSMGGVPTPLGSQMNIGVNMGSGMYSGYQPQPIGTPLSPHAPEFTSASGTWKTESVANEGHQTYLPTTEPLNYRRLLDRTVNCNWKYIVDKIVCNNDQQASIFLQQKLKVGTTEQKYDIVEAIVAQAYPLMVNRFGNFLVQRCFEHGTPEQVIKIAEAIRGNTLNLSMDAFGCHVVQKAFDSVPEDYKAIMVHELLRRIPETVIHRYACHVWQKLFELRWTESPPQIMKYVNEALRGMWHEVALGETGSLVVQNIFENCLEEDKRPCIEEVLASIDIVAHGQFGNWCIQHICEHGAPADRSRAIDHVIRYASEYSMDQFASKVVEKCLKIGGVDFLGRYLDRVCEGRLDRPRIPLIDIASDQYGNYLIQYILQHSNPQHREIVASHIRKHMVSLRGSKFGSRVGMLCTNPALQTRPGPGSGPAISSAPPPRMPPANVRYGGAYR</sequence>
<feature type="repeat" description="Pumilio" evidence="3">
    <location>
        <begin position="468"/>
        <end position="503"/>
    </location>
</feature>
<comment type="function">
    <text evidence="2">RNA-binding nucleolar protein required for pre-rRNA processing. Involved in production of 18S rRNA and assembly of small ribosomal subunit.</text>
</comment>
<dbReference type="CDD" id="cd07920">
    <property type="entry name" value="Pumilio"/>
    <property type="match status" value="1"/>
</dbReference>
<dbReference type="InterPro" id="IPR011989">
    <property type="entry name" value="ARM-like"/>
</dbReference>
<feature type="repeat" description="Pumilio" evidence="3">
    <location>
        <begin position="432"/>
        <end position="467"/>
    </location>
</feature>
<dbReference type="InterPro" id="IPR033712">
    <property type="entry name" value="Pumilio_RNA-bd"/>
</dbReference>
<dbReference type="Pfam" id="PF00806">
    <property type="entry name" value="PUF"/>
    <property type="match status" value="8"/>
</dbReference>
<evidence type="ECO:0000259" key="5">
    <source>
        <dbReference type="PROSITE" id="PS50303"/>
    </source>
</evidence>
<evidence type="ECO:0000256" key="3">
    <source>
        <dbReference type="PROSITE-ProRule" id="PRU00317"/>
    </source>
</evidence>
<keyword evidence="1" id="KW-0677">Repeat</keyword>
<feature type="region of interest" description="Disordered" evidence="4">
    <location>
        <begin position="720"/>
        <end position="754"/>
    </location>
</feature>
<dbReference type="SMART" id="SM00025">
    <property type="entry name" value="Pumilio"/>
    <property type="match status" value="8"/>
</dbReference>
<dbReference type="SUPFAM" id="SSF48371">
    <property type="entry name" value="ARM repeat"/>
    <property type="match status" value="1"/>
</dbReference>
<dbReference type="InterPro" id="IPR016024">
    <property type="entry name" value="ARM-type_fold"/>
</dbReference>
<dbReference type="PANTHER" id="PTHR12537">
    <property type="entry name" value="RNA BINDING PROTEIN PUMILIO-RELATED"/>
    <property type="match status" value="1"/>
</dbReference>
<evidence type="ECO:0000256" key="2">
    <source>
        <dbReference type="ARBA" id="ARBA00024893"/>
    </source>
</evidence>
<accession>A0A8H2VSE0</accession>
<comment type="caution">
    <text evidence="6">The sequence shown here is derived from an EMBL/GenBank/DDBJ whole genome shotgun (WGS) entry which is preliminary data.</text>
</comment>
<dbReference type="GO" id="GO:0005737">
    <property type="term" value="C:cytoplasm"/>
    <property type="evidence" value="ECO:0007669"/>
    <property type="project" value="TreeGrafter"/>
</dbReference>